<proteinExistence type="predicted"/>
<evidence type="ECO:0000313" key="4">
    <source>
        <dbReference type="EMBL" id="ELQ40644.1"/>
    </source>
</evidence>
<protein>
    <recommendedName>
        <fullName evidence="3">Yeast cell wall synthesis Kre9/Knh1-like N-terminal domain-containing protein</fullName>
    </recommendedName>
</protein>
<keyword evidence="1 2" id="KW-0732">Signal</keyword>
<evidence type="ECO:0000259" key="3">
    <source>
        <dbReference type="Pfam" id="PF10342"/>
    </source>
</evidence>
<feature type="signal peptide" evidence="2">
    <location>
        <begin position="1"/>
        <end position="19"/>
    </location>
</feature>
<sequence>MHASTIALAVFGIAGTASAIQFTSPVANATVARGEAKHEVSWSSVDTDPERFSIYLVNFVNWPPYYKQLAADVETAAGAAEIRIPCDLDASGGYQIKNIDSRIYCCSNAINGTNVYVIYAQTPKFSIGGASCQDPVAAEPSTCAPAVTVTATVTVSPTPLHSNGTLVQHPPSVTPPAAVTTTTVSTVNAGTCPETIGWGTSGYGSPITLTAVPRPSDEPTIPAPANAALTTSAPTSVSEKTVGNVVYQTVYMDLADYIAKGGSCGCDA</sequence>
<evidence type="ECO:0000256" key="2">
    <source>
        <dbReference type="SAM" id="SignalP"/>
    </source>
</evidence>
<feature type="domain" description="Yeast cell wall synthesis Kre9/Knh1-like N-terminal" evidence="3">
    <location>
        <begin position="24"/>
        <end position="102"/>
    </location>
</feature>
<evidence type="ECO:0000256" key="1">
    <source>
        <dbReference type="ARBA" id="ARBA00022729"/>
    </source>
</evidence>
<dbReference type="PANTHER" id="PTHR35185">
    <property type="entry name" value="SERINE/THREONINE-RICH PROTEIN ADG2-RELATED"/>
    <property type="match status" value="1"/>
</dbReference>
<organism evidence="4">
    <name type="scientific">Pyricularia oryzae (strain Y34)</name>
    <name type="common">Rice blast fungus</name>
    <name type="synonym">Magnaporthe oryzae</name>
    <dbReference type="NCBI Taxonomy" id="1143189"/>
    <lineage>
        <taxon>Eukaryota</taxon>
        <taxon>Fungi</taxon>
        <taxon>Dikarya</taxon>
        <taxon>Ascomycota</taxon>
        <taxon>Pezizomycotina</taxon>
        <taxon>Sordariomycetes</taxon>
        <taxon>Sordariomycetidae</taxon>
        <taxon>Magnaporthales</taxon>
        <taxon>Pyriculariaceae</taxon>
        <taxon>Pyricularia</taxon>
    </lineage>
</organism>
<gene>
    <name evidence="4" type="ORF">OOU_Y34scaffold00412g18</name>
</gene>
<dbReference type="Pfam" id="PF10342">
    <property type="entry name" value="Kre9_KNH"/>
    <property type="match status" value="1"/>
</dbReference>
<dbReference type="Proteomes" id="UP000011086">
    <property type="component" value="Unassembled WGS sequence"/>
</dbReference>
<dbReference type="InterPro" id="IPR018466">
    <property type="entry name" value="Kre9/Knh1-like_N"/>
</dbReference>
<dbReference type="EMBL" id="JH793290">
    <property type="protein sequence ID" value="ELQ40644.1"/>
    <property type="molecule type" value="Genomic_DNA"/>
</dbReference>
<dbReference type="PANTHER" id="PTHR35185:SF2">
    <property type="entry name" value="EXTRACELLULAR PROLINE-SERINE RICH PROTEIN (AFU_ORTHOLOGUE AFUA_8G07090)"/>
    <property type="match status" value="1"/>
</dbReference>
<name>A0AA97P2A5_PYRO3</name>
<dbReference type="InterPro" id="IPR052479">
    <property type="entry name" value="GPI-anchor_Adhesion_Reg"/>
</dbReference>
<feature type="chain" id="PRO_5041676622" description="Yeast cell wall synthesis Kre9/Knh1-like N-terminal domain-containing protein" evidence="2">
    <location>
        <begin position="20"/>
        <end position="268"/>
    </location>
</feature>
<reference evidence="4" key="1">
    <citation type="journal article" date="2012" name="PLoS Genet.">
        <title>Comparative analysis of the genomes of two field isolates of the rice blast fungus Magnaporthe oryzae.</title>
        <authorList>
            <person name="Xue M."/>
            <person name="Yang J."/>
            <person name="Li Z."/>
            <person name="Hu S."/>
            <person name="Yao N."/>
            <person name="Dean R.A."/>
            <person name="Zhao W."/>
            <person name="Shen M."/>
            <person name="Zhang H."/>
            <person name="Li C."/>
            <person name="Liu L."/>
            <person name="Cao L."/>
            <person name="Xu X."/>
            <person name="Xing Y."/>
            <person name="Hsiang T."/>
            <person name="Zhang Z."/>
            <person name="Xu J.R."/>
            <person name="Peng Y.L."/>
        </authorList>
    </citation>
    <scope>NUCLEOTIDE SEQUENCE</scope>
    <source>
        <strain evidence="4">Y34</strain>
    </source>
</reference>
<accession>A0AA97P2A5</accession>
<dbReference type="AlphaFoldDB" id="A0AA97P2A5"/>